<evidence type="ECO:0000313" key="3">
    <source>
        <dbReference type="Proteomes" id="UP000598467"/>
    </source>
</evidence>
<organism evidence="2 3">
    <name type="scientific">Roseibium aggregatum</name>
    <dbReference type="NCBI Taxonomy" id="187304"/>
    <lineage>
        <taxon>Bacteria</taxon>
        <taxon>Pseudomonadati</taxon>
        <taxon>Pseudomonadota</taxon>
        <taxon>Alphaproteobacteria</taxon>
        <taxon>Hyphomicrobiales</taxon>
        <taxon>Stappiaceae</taxon>
        <taxon>Roseibium</taxon>
    </lineage>
</organism>
<dbReference type="AlphaFoldDB" id="A0A926S5P1"/>
<dbReference type="RefSeq" id="WP_190292426.1">
    <property type="nucleotide sequence ID" value="NZ_JABFCZ010000016.1"/>
</dbReference>
<reference evidence="2" key="1">
    <citation type="submission" date="2020-05" db="EMBL/GenBank/DDBJ databases">
        <title>Identification of trans-AT polyketide cluster in two marine bacteria, producers of a novel glutaramide-containing polyketide sesbanimide D and analogs.</title>
        <authorList>
            <person name="Kacar D."/>
            <person name="Rodriguez P."/>
            <person name="Canedo L."/>
            <person name="Gonzalez E."/>
            <person name="Galan B."/>
            <person name="De La Calle F."/>
            <person name="Garcia J.L."/>
        </authorList>
    </citation>
    <scope>NUCLEOTIDE SEQUENCE</scope>
    <source>
        <strain evidence="2">PHM038</strain>
    </source>
</reference>
<dbReference type="InterPro" id="IPR032635">
    <property type="entry name" value="Anti_2"/>
</dbReference>
<evidence type="ECO:0000313" key="2">
    <source>
        <dbReference type="EMBL" id="MBD1547673.1"/>
    </source>
</evidence>
<dbReference type="Pfam" id="PF16998">
    <property type="entry name" value="17kDa_Anti_2"/>
    <property type="match status" value="1"/>
</dbReference>
<name>A0A926S5P1_9HYPH</name>
<gene>
    <name evidence="2" type="ORF">HK439_15500</name>
</gene>
<feature type="domain" description="Surface antigen" evidence="1">
    <location>
        <begin position="13"/>
        <end position="112"/>
    </location>
</feature>
<dbReference type="EMBL" id="JABFCZ010000016">
    <property type="protein sequence ID" value="MBD1547673.1"/>
    <property type="molecule type" value="Genomic_DNA"/>
</dbReference>
<protein>
    <submittedName>
        <fullName evidence="2">Pyridoxamine 5'-phosphate oxidase</fullName>
    </submittedName>
</protein>
<dbReference type="Proteomes" id="UP000598467">
    <property type="component" value="Unassembled WGS sequence"/>
</dbReference>
<evidence type="ECO:0000259" key="1">
    <source>
        <dbReference type="Pfam" id="PF16998"/>
    </source>
</evidence>
<sequence length="118" mass="12306">MPIGSSDIETPLVLTGSIPSVDDDAYADISTDDRKLIAQTIHTALGENSATEALAWSNPESGNSGTISSLDVSKLKDTGCLSFKTTANTITGLRLYEGTACRDISNAMAITALRIAKA</sequence>
<comment type="caution">
    <text evidence="2">The sequence shown here is derived from an EMBL/GenBank/DDBJ whole genome shotgun (WGS) entry which is preliminary data.</text>
</comment>
<accession>A0A926S5P1</accession>
<proteinExistence type="predicted"/>